<sequence>MPPHSKDKKNFGFTKEAEPMDRGPATQHDPPSRRSGRRPDPSTRRLKPVKASQNGASNNIRSGGGRAALDSNYSSSGDHCAPRLIPAYSARDVANHAVILDLIMTHQIVQMITEGRSDHITKLEKEIRKVSLKVPSALGGGMRASSKEIYSFPTSMIPKEFIRSGFTRDYWEKTRNQPRKLFSEIPLGAASRPNRERDARMILLGHETNTRLARRKNFAPPSNQYNPRNKPPSLFDRSDPVTILGKPSTT</sequence>
<gene>
    <name evidence="2" type="ORF">CAUJ_LOCUS6101</name>
</gene>
<dbReference type="AlphaFoldDB" id="A0A8S1H4A6"/>
<feature type="region of interest" description="Disordered" evidence="1">
    <location>
        <begin position="1"/>
        <end position="76"/>
    </location>
</feature>
<feature type="compositionally biased region" description="Basic and acidic residues" evidence="1">
    <location>
        <begin position="1"/>
        <end position="21"/>
    </location>
</feature>
<accession>A0A8S1H4A6</accession>
<protein>
    <submittedName>
        <fullName evidence="2">Uncharacterized protein</fullName>
    </submittedName>
</protein>
<organism evidence="2 3">
    <name type="scientific">Caenorhabditis auriculariae</name>
    <dbReference type="NCBI Taxonomy" id="2777116"/>
    <lineage>
        <taxon>Eukaryota</taxon>
        <taxon>Metazoa</taxon>
        <taxon>Ecdysozoa</taxon>
        <taxon>Nematoda</taxon>
        <taxon>Chromadorea</taxon>
        <taxon>Rhabditida</taxon>
        <taxon>Rhabditina</taxon>
        <taxon>Rhabditomorpha</taxon>
        <taxon>Rhabditoidea</taxon>
        <taxon>Rhabditidae</taxon>
        <taxon>Peloderinae</taxon>
        <taxon>Caenorhabditis</taxon>
    </lineage>
</organism>
<dbReference type="Proteomes" id="UP000835052">
    <property type="component" value="Unassembled WGS sequence"/>
</dbReference>
<evidence type="ECO:0000256" key="1">
    <source>
        <dbReference type="SAM" id="MobiDB-lite"/>
    </source>
</evidence>
<dbReference type="EMBL" id="CAJGYM010000014">
    <property type="protein sequence ID" value="CAD6190182.1"/>
    <property type="molecule type" value="Genomic_DNA"/>
</dbReference>
<evidence type="ECO:0000313" key="3">
    <source>
        <dbReference type="Proteomes" id="UP000835052"/>
    </source>
</evidence>
<feature type="region of interest" description="Disordered" evidence="1">
    <location>
        <begin position="212"/>
        <end position="250"/>
    </location>
</feature>
<evidence type="ECO:0000313" key="2">
    <source>
        <dbReference type="EMBL" id="CAD6190182.1"/>
    </source>
</evidence>
<proteinExistence type="predicted"/>
<feature type="compositionally biased region" description="Polar residues" evidence="1">
    <location>
        <begin position="51"/>
        <end position="61"/>
    </location>
</feature>
<reference evidence="2" key="1">
    <citation type="submission" date="2020-10" db="EMBL/GenBank/DDBJ databases">
        <authorList>
            <person name="Kikuchi T."/>
        </authorList>
    </citation>
    <scope>NUCLEOTIDE SEQUENCE</scope>
    <source>
        <strain evidence="2">NKZ352</strain>
    </source>
</reference>
<comment type="caution">
    <text evidence="2">The sequence shown here is derived from an EMBL/GenBank/DDBJ whole genome shotgun (WGS) entry which is preliminary data.</text>
</comment>
<name>A0A8S1H4A6_9PELO</name>
<keyword evidence="3" id="KW-1185">Reference proteome</keyword>